<feature type="compositionally biased region" description="Low complexity" evidence="6">
    <location>
        <begin position="515"/>
        <end position="532"/>
    </location>
</feature>
<evidence type="ECO:0000256" key="4">
    <source>
        <dbReference type="ARBA" id="ARBA00044511"/>
    </source>
</evidence>
<dbReference type="PANTHER" id="PTHR47447">
    <property type="entry name" value="OS03G0856100 PROTEIN"/>
    <property type="match status" value="1"/>
</dbReference>
<feature type="compositionally biased region" description="Basic and acidic residues" evidence="6">
    <location>
        <begin position="495"/>
        <end position="506"/>
    </location>
</feature>
<feature type="domain" description="Pentatricopeptide repeat-containing protein-mitochondrial" evidence="7">
    <location>
        <begin position="222"/>
        <end position="353"/>
    </location>
</feature>
<dbReference type="InterPro" id="IPR057027">
    <property type="entry name" value="TPR_mt"/>
</dbReference>
<dbReference type="InterPro" id="IPR002885">
    <property type="entry name" value="PPR_rpt"/>
</dbReference>
<comment type="similarity">
    <text evidence="1">Belongs to the CCM1 family.</text>
</comment>
<evidence type="ECO:0000256" key="2">
    <source>
        <dbReference type="ARBA" id="ARBA00022737"/>
    </source>
</evidence>
<dbReference type="InterPro" id="IPR011990">
    <property type="entry name" value="TPR-like_helical_dom_sf"/>
</dbReference>
<feature type="repeat" description="PPR" evidence="5">
    <location>
        <begin position="362"/>
        <end position="396"/>
    </location>
</feature>
<dbReference type="OrthoDB" id="185373at2759"/>
<accession>A0A8K0JNZ1</accession>
<keyword evidence="2" id="KW-0677">Repeat</keyword>
<organism evidence="8 9">
    <name type="scientific">Filobasidium floriforme</name>
    <dbReference type="NCBI Taxonomy" id="5210"/>
    <lineage>
        <taxon>Eukaryota</taxon>
        <taxon>Fungi</taxon>
        <taxon>Dikarya</taxon>
        <taxon>Basidiomycota</taxon>
        <taxon>Agaricomycotina</taxon>
        <taxon>Tremellomycetes</taxon>
        <taxon>Filobasidiales</taxon>
        <taxon>Filobasidiaceae</taxon>
        <taxon>Filobasidium</taxon>
    </lineage>
</organism>
<dbReference type="Pfam" id="PF13812">
    <property type="entry name" value="PPR_3"/>
    <property type="match status" value="1"/>
</dbReference>
<feature type="repeat" description="PPR" evidence="5">
    <location>
        <begin position="256"/>
        <end position="290"/>
    </location>
</feature>
<dbReference type="Gene3D" id="1.25.40.10">
    <property type="entry name" value="Tetratricopeptide repeat domain"/>
    <property type="match status" value="2"/>
</dbReference>
<keyword evidence="9" id="KW-1185">Reference proteome</keyword>
<comment type="function">
    <text evidence="3">Regulates mitochondrial small subunit maturation by controlling 15S rRNA 5'-end processing. Localizes to the 5' precursor of the 15S rRNA in a position that is subsequently occupied by mS47 in the mature yeast mtSSU. Uses structure and sequence-specific RNA recognition, binding to a single-stranded region of the precursor and specifically recognizing bases -6 to -1. The exchange of Ccm1 for mS47 is coupled to the irreversible removal of precursor rRNA that is accompanied by conformational changes of the mitoribosomal proteins uS5m and mS26. These conformational changes signal completion of 5'-end rRNA processing through protection of the mature 5'-end of the 15S rRNA and stabilization of mS47. The removal of the 5' precursor together with the dissociation of Ccm1 may be catalyzed by the 5'-3' exoribonuclease Pet127. Involved in the specific removal of group I introns in mitochondrial encoded transcripts.</text>
</comment>
<evidence type="ECO:0000259" key="7">
    <source>
        <dbReference type="Pfam" id="PF23276"/>
    </source>
</evidence>
<gene>
    <name evidence="8" type="ORF">FFLO_02434</name>
</gene>
<dbReference type="NCBIfam" id="TIGR00756">
    <property type="entry name" value="PPR"/>
    <property type="match status" value="1"/>
</dbReference>
<feature type="repeat" description="PPR" evidence="5">
    <location>
        <begin position="410"/>
        <end position="444"/>
    </location>
</feature>
<name>A0A8K0JNZ1_9TREE</name>
<comment type="subunit">
    <text evidence="4">Binds to mitochondrial small subunit 15S rRNA.</text>
</comment>
<dbReference type="PROSITE" id="PS51375">
    <property type="entry name" value="PPR"/>
    <property type="match status" value="3"/>
</dbReference>
<dbReference type="PANTHER" id="PTHR47447:SF17">
    <property type="entry name" value="OS12G0638900 PROTEIN"/>
    <property type="match status" value="1"/>
</dbReference>
<dbReference type="Pfam" id="PF23276">
    <property type="entry name" value="TPR_24"/>
    <property type="match status" value="1"/>
</dbReference>
<dbReference type="AlphaFoldDB" id="A0A8K0JNZ1"/>
<sequence length="549" mass="59106">MAKSGRKPSREAYLALLGAAADYSTERCFTDTAPSASQLIGDSEAGSDFLEEQGETGLGWQLAWCTWQDARLGDVDLGIEGLDLLIKAANPHPQLLPSLLHYALDTPSIASNLTTETYGALLREPIRAANIDHLTLLLYEIRARGTELPVGRAGQIISIAAEHGLVRLSLDLARHEEGEYGSDLETQVWVDILRTSADRYFIDGVEAAWDRVVRTGEFDPDEGLCTIVIGVAGRHNRPDLATSVMENLGRQGIVPKEYHFPPLLEALCGSGRVSDAMEVLTAMRSSGFHADLVAAEPIVGALSKSADDVDKGFYGLQALRTTGKQVDVAAFNAVLKAAETLGDANRAMVIYRQAEGLGVVPNLETYHVLLSACASAGAVPQAEYLLGDMEKRGDGVADGVTTTSLSSSFDATTYALLVDLYLTGSDYEKAFEYLEVMKAKGIRPPLSVYEGLVKKCVAEADSRSQPLLQEMQAGQYKPSATLIEYVRRVAGAGSRRPEGEEGGGHEKKPRRIEPSSGSRRFSRMFLSSSESSAKGEARKAQKSTEGSAE</sequence>
<dbReference type="Pfam" id="PF01535">
    <property type="entry name" value="PPR"/>
    <property type="match status" value="1"/>
</dbReference>
<evidence type="ECO:0000313" key="8">
    <source>
        <dbReference type="EMBL" id="KAG7562152.1"/>
    </source>
</evidence>
<dbReference type="Proteomes" id="UP000812966">
    <property type="component" value="Unassembled WGS sequence"/>
</dbReference>
<evidence type="ECO:0000256" key="1">
    <source>
        <dbReference type="ARBA" id="ARBA00006192"/>
    </source>
</evidence>
<proteinExistence type="inferred from homology"/>
<comment type="caution">
    <text evidence="8">The sequence shown here is derived from an EMBL/GenBank/DDBJ whole genome shotgun (WGS) entry which is preliminary data.</text>
</comment>
<feature type="region of interest" description="Disordered" evidence="6">
    <location>
        <begin position="491"/>
        <end position="549"/>
    </location>
</feature>
<protein>
    <recommendedName>
        <fullName evidence="7">Pentatricopeptide repeat-containing protein-mitochondrial domain-containing protein</fullName>
    </recommendedName>
</protein>
<dbReference type="EMBL" id="JABELV010000038">
    <property type="protein sequence ID" value="KAG7562152.1"/>
    <property type="molecule type" value="Genomic_DNA"/>
</dbReference>
<evidence type="ECO:0000256" key="6">
    <source>
        <dbReference type="SAM" id="MobiDB-lite"/>
    </source>
</evidence>
<evidence type="ECO:0000313" key="9">
    <source>
        <dbReference type="Proteomes" id="UP000812966"/>
    </source>
</evidence>
<evidence type="ECO:0000256" key="5">
    <source>
        <dbReference type="PROSITE-ProRule" id="PRU00708"/>
    </source>
</evidence>
<evidence type="ECO:0000256" key="3">
    <source>
        <dbReference type="ARBA" id="ARBA00044493"/>
    </source>
</evidence>
<reference evidence="8" key="1">
    <citation type="submission" date="2020-04" db="EMBL/GenBank/DDBJ databases">
        <title>Analysis of mating type loci in Filobasidium floriforme.</title>
        <authorList>
            <person name="Nowrousian M."/>
        </authorList>
    </citation>
    <scope>NUCLEOTIDE SEQUENCE</scope>
    <source>
        <strain evidence="8">CBS 6242</strain>
    </source>
</reference>